<evidence type="ECO:0000313" key="2">
    <source>
        <dbReference type="Proteomes" id="UP000006746"/>
    </source>
</evidence>
<dbReference type="Proteomes" id="UP000006746">
    <property type="component" value="Unassembled WGS sequence"/>
</dbReference>
<dbReference type="STRING" id="1207063.P24_15164"/>
<sequence length="388" mass="40553">MSSFRTKNVITAAKVQAEVGTDAAPTVGDDAFLCEAVSANPSFENEDTDESTGVLDDRPSIAGGGFRPFDTTVHLKGSGSAGTAPEFAALLIGCAMAEYLLAADLVGTATAGTSSTVSVPDITGVRAGMVLEITDGTGEGQRRVITGVTAGVNPAGVLAVYPDFETDPDETSEITVRACALYVPASTSLKNITLRRWQKDSAGGNSKLTSIVDAAGTANFTFAPRVTGKCQFQMRGRLSAPTDVADPGAPSLTSVRPVALVGAEIFLGGVATRFNQLTFNLGATVDQQDDPSDAYGYGEAGVTRRRMEGRINPPMALQSVRNAFASWLNGTTQAFWLNYGPAAGNRISLYAPELVYTGDEDEDVRGFAHSGLPFRAGGQDSGVHICFW</sequence>
<organism evidence="1 2">
    <name type="scientific">Oceanibaculum indicum P24</name>
    <dbReference type="NCBI Taxonomy" id="1207063"/>
    <lineage>
        <taxon>Bacteria</taxon>
        <taxon>Pseudomonadati</taxon>
        <taxon>Pseudomonadota</taxon>
        <taxon>Alphaproteobacteria</taxon>
        <taxon>Rhodospirillales</taxon>
        <taxon>Oceanibaculaceae</taxon>
        <taxon>Oceanibaculum</taxon>
    </lineage>
</organism>
<evidence type="ECO:0000313" key="1">
    <source>
        <dbReference type="EMBL" id="EKE70894.1"/>
    </source>
</evidence>
<keyword evidence="2" id="KW-1185">Reference proteome</keyword>
<dbReference type="RefSeq" id="WP_008945636.1">
    <property type="nucleotide sequence ID" value="NZ_AMRL01000024.1"/>
</dbReference>
<dbReference type="AlphaFoldDB" id="K2JK01"/>
<reference evidence="1 2" key="1">
    <citation type="journal article" date="2012" name="J. Bacteriol.">
        <title>Genome Sequence of Oceanibaculum indicum Type Strain P24.</title>
        <authorList>
            <person name="Lai Q."/>
            <person name="Shao Z."/>
        </authorList>
    </citation>
    <scope>NUCLEOTIDE SEQUENCE [LARGE SCALE GENOMIC DNA]</scope>
    <source>
        <strain evidence="1 2">P24</strain>
    </source>
</reference>
<proteinExistence type="predicted"/>
<dbReference type="EMBL" id="AMRL01000024">
    <property type="protein sequence ID" value="EKE70894.1"/>
    <property type="molecule type" value="Genomic_DNA"/>
</dbReference>
<gene>
    <name evidence="1" type="ORF">P24_15164</name>
</gene>
<protein>
    <recommendedName>
        <fullName evidence="3">Phage tail protein</fullName>
    </recommendedName>
</protein>
<evidence type="ECO:0008006" key="3">
    <source>
        <dbReference type="Google" id="ProtNLM"/>
    </source>
</evidence>
<comment type="caution">
    <text evidence="1">The sequence shown here is derived from an EMBL/GenBank/DDBJ whole genome shotgun (WGS) entry which is preliminary data.</text>
</comment>
<accession>K2JK01</accession>
<name>K2JK01_9PROT</name>